<dbReference type="InterPro" id="IPR036259">
    <property type="entry name" value="MFS_trans_sf"/>
</dbReference>
<protein>
    <submittedName>
        <fullName evidence="9">MFS family arabinose efflux permease</fullName>
    </submittedName>
    <submittedName>
        <fullName evidence="8">MFS transporter</fullName>
    </submittedName>
</protein>
<evidence type="ECO:0000256" key="4">
    <source>
        <dbReference type="ARBA" id="ARBA00022989"/>
    </source>
</evidence>
<dbReference type="GO" id="GO:0016020">
    <property type="term" value="C:membrane"/>
    <property type="evidence" value="ECO:0007669"/>
    <property type="project" value="UniProtKB-SubCell"/>
</dbReference>
<feature type="transmembrane region" description="Helical" evidence="6">
    <location>
        <begin position="121"/>
        <end position="146"/>
    </location>
</feature>
<dbReference type="PROSITE" id="PS50850">
    <property type="entry name" value="MFS"/>
    <property type="match status" value="1"/>
</dbReference>
<dbReference type="SUPFAM" id="SSF103473">
    <property type="entry name" value="MFS general substrate transporter"/>
    <property type="match status" value="1"/>
</dbReference>
<dbReference type="KEGG" id="smic:SmB9_18640"/>
<evidence type="ECO:0000313" key="9">
    <source>
        <dbReference type="EMBL" id="RKS91238.1"/>
    </source>
</evidence>
<evidence type="ECO:0000256" key="3">
    <source>
        <dbReference type="ARBA" id="ARBA00022692"/>
    </source>
</evidence>
<dbReference type="PANTHER" id="PTHR23505">
    <property type="entry name" value="SPINSTER"/>
    <property type="match status" value="1"/>
</dbReference>
<name>A0AAD1D5D9_SPHMI</name>
<reference evidence="9 11" key="2">
    <citation type="submission" date="2018-10" db="EMBL/GenBank/DDBJ databases">
        <title>Genomic Encyclopedia of Type Strains, Phase IV (KMG-IV): sequencing the most valuable type-strain genomes for metagenomic binning, comparative biology and taxonomic classification.</title>
        <authorList>
            <person name="Goeker M."/>
        </authorList>
    </citation>
    <scope>NUCLEOTIDE SEQUENCE [LARGE SCALE GENOMIC DNA]</scope>
    <source>
        <strain evidence="9 11">DSM 19791</strain>
    </source>
</reference>
<feature type="domain" description="Major facilitator superfamily (MFS) profile" evidence="7">
    <location>
        <begin position="29"/>
        <end position="438"/>
    </location>
</feature>
<sequence>MQATSEFDLETAPKGVVDADRVLKGGWYTLWVMVLLVLVSNLDRQLLVLAGAPLAVSLKLTDGQLGMVQGLAVAIFAIVAVYPIAWAADRFDRRLVFGICVSVWSFGTAMCGLAQNFEHLLLAAILIAAGEAGLTPIGVAFVPELFKGRKRQLANSLFYFFIYLGVAGGLMLGGGAIALMEHLHTDLPASIQTMEPWRLAFFLVVLPTPIFLLLLAYTRLHYRSRAPVAKAEAKPRNDVLPFLRQHRRAVTAVFIGTGFFSLGSGGYMVWLPVAATRMFGTTPAQNGTMMGIATAVGLTIGVSIGTFFVRRMIPRLGVIASLRFFWIVLPCATPIFFLFPFAEANWQLFGLYGLMMVAFTAAGCAMPTIIQDLAPSHLRGRMSAIWTITTVMLSGLSPTLIGWISAALGPESRMLMVATGIIAVPAWLIAALGFRLAEKPFVLIPRDDDNDRAQAAHNAS</sequence>
<accession>A0AAD1D5D9</accession>
<feature type="transmembrane region" description="Helical" evidence="6">
    <location>
        <begin position="199"/>
        <end position="217"/>
    </location>
</feature>
<dbReference type="Proteomes" id="UP000276029">
    <property type="component" value="Unassembled WGS sequence"/>
</dbReference>
<keyword evidence="4 6" id="KW-1133">Transmembrane helix</keyword>
<keyword evidence="5 6" id="KW-0472">Membrane</keyword>
<evidence type="ECO:0000313" key="10">
    <source>
        <dbReference type="Proteomes" id="UP000275727"/>
    </source>
</evidence>
<evidence type="ECO:0000256" key="5">
    <source>
        <dbReference type="ARBA" id="ARBA00023136"/>
    </source>
</evidence>
<dbReference type="Pfam" id="PF07690">
    <property type="entry name" value="MFS_1"/>
    <property type="match status" value="1"/>
</dbReference>
<gene>
    <name evidence="9" type="ORF">DFR51_0795</name>
    <name evidence="8" type="ORF">SmB9_18640</name>
</gene>
<dbReference type="RefSeq" id="WP_121047711.1">
    <property type="nucleotide sequence ID" value="NZ_AP018711.1"/>
</dbReference>
<keyword evidence="2" id="KW-0813">Transport</keyword>
<feature type="transmembrane region" description="Helical" evidence="6">
    <location>
        <begin position="414"/>
        <end position="437"/>
    </location>
</feature>
<evidence type="ECO:0000259" key="7">
    <source>
        <dbReference type="PROSITE" id="PS50850"/>
    </source>
</evidence>
<dbReference type="EMBL" id="AP018711">
    <property type="protein sequence ID" value="BBE34206.1"/>
    <property type="molecule type" value="Genomic_DNA"/>
</dbReference>
<evidence type="ECO:0000256" key="2">
    <source>
        <dbReference type="ARBA" id="ARBA00022448"/>
    </source>
</evidence>
<dbReference type="GO" id="GO:0022857">
    <property type="term" value="F:transmembrane transporter activity"/>
    <property type="evidence" value="ECO:0007669"/>
    <property type="project" value="InterPro"/>
</dbReference>
<feature type="transmembrane region" description="Helical" evidence="6">
    <location>
        <begin position="28"/>
        <end position="47"/>
    </location>
</feature>
<feature type="transmembrane region" description="Helical" evidence="6">
    <location>
        <begin position="382"/>
        <end position="408"/>
    </location>
</feature>
<dbReference type="Proteomes" id="UP000275727">
    <property type="component" value="Chromosome"/>
</dbReference>
<reference evidence="8 10" key="1">
    <citation type="submission" date="2018-06" db="EMBL/GenBank/DDBJ databases">
        <title>Complete Genome Sequence of the Microcystin-Degrading Bacterium Sphingosinicella microcystinivorans Strain B-9.</title>
        <authorList>
            <person name="Jin H."/>
            <person name="Nishizawa T."/>
            <person name="Guo Y."/>
            <person name="Nishizawa A."/>
            <person name="Park H."/>
            <person name="Kato H."/>
            <person name="Tsuji K."/>
            <person name="Harada K."/>
        </authorList>
    </citation>
    <scope>NUCLEOTIDE SEQUENCE [LARGE SCALE GENOMIC DNA]</scope>
    <source>
        <strain evidence="8 10">B9</strain>
    </source>
</reference>
<feature type="transmembrane region" description="Helical" evidence="6">
    <location>
        <begin position="158"/>
        <end position="179"/>
    </location>
</feature>
<feature type="transmembrane region" description="Helical" evidence="6">
    <location>
        <begin position="95"/>
        <end position="115"/>
    </location>
</feature>
<keyword evidence="11" id="KW-1185">Reference proteome</keyword>
<feature type="transmembrane region" description="Helical" evidence="6">
    <location>
        <begin position="321"/>
        <end position="342"/>
    </location>
</feature>
<dbReference type="Gene3D" id="1.20.1250.20">
    <property type="entry name" value="MFS general substrate transporter like domains"/>
    <property type="match status" value="1"/>
</dbReference>
<keyword evidence="3 6" id="KW-0812">Transmembrane</keyword>
<dbReference type="PANTHER" id="PTHR23505:SF79">
    <property type="entry name" value="PROTEIN SPINSTER"/>
    <property type="match status" value="1"/>
</dbReference>
<feature type="transmembrane region" description="Helical" evidence="6">
    <location>
        <begin position="290"/>
        <end position="309"/>
    </location>
</feature>
<feature type="transmembrane region" description="Helical" evidence="6">
    <location>
        <begin position="249"/>
        <end position="270"/>
    </location>
</feature>
<evidence type="ECO:0000313" key="11">
    <source>
        <dbReference type="Proteomes" id="UP000276029"/>
    </source>
</evidence>
<proteinExistence type="predicted"/>
<dbReference type="InterPro" id="IPR044770">
    <property type="entry name" value="MFS_spinster-like"/>
</dbReference>
<dbReference type="InterPro" id="IPR011701">
    <property type="entry name" value="MFS"/>
</dbReference>
<dbReference type="AlphaFoldDB" id="A0AAD1D5D9"/>
<feature type="transmembrane region" description="Helical" evidence="6">
    <location>
        <begin position="348"/>
        <end position="370"/>
    </location>
</feature>
<dbReference type="EMBL" id="RBWX01000007">
    <property type="protein sequence ID" value="RKS91238.1"/>
    <property type="molecule type" value="Genomic_DNA"/>
</dbReference>
<evidence type="ECO:0000256" key="6">
    <source>
        <dbReference type="SAM" id="Phobius"/>
    </source>
</evidence>
<dbReference type="InterPro" id="IPR020846">
    <property type="entry name" value="MFS_dom"/>
</dbReference>
<evidence type="ECO:0000256" key="1">
    <source>
        <dbReference type="ARBA" id="ARBA00004141"/>
    </source>
</evidence>
<evidence type="ECO:0000313" key="8">
    <source>
        <dbReference type="EMBL" id="BBE34206.1"/>
    </source>
</evidence>
<comment type="subcellular location">
    <subcellularLocation>
        <location evidence="1">Membrane</location>
        <topology evidence="1">Multi-pass membrane protein</topology>
    </subcellularLocation>
</comment>
<organism evidence="8 10">
    <name type="scientific">Sphingosinicella microcystinivorans</name>
    <dbReference type="NCBI Taxonomy" id="335406"/>
    <lineage>
        <taxon>Bacteria</taxon>
        <taxon>Pseudomonadati</taxon>
        <taxon>Pseudomonadota</taxon>
        <taxon>Alphaproteobacteria</taxon>
        <taxon>Sphingomonadales</taxon>
        <taxon>Sphingosinicellaceae</taxon>
        <taxon>Sphingosinicella</taxon>
    </lineage>
</organism>
<feature type="transmembrane region" description="Helical" evidence="6">
    <location>
        <begin position="67"/>
        <end position="88"/>
    </location>
</feature>